<accession>A0A3P7E3J5</accession>
<evidence type="ECO:0000256" key="6">
    <source>
        <dbReference type="ARBA" id="ARBA00022989"/>
    </source>
</evidence>
<comment type="similarity">
    <text evidence="2">Belongs to the UbiA prenyltransferase family.</text>
</comment>
<feature type="transmembrane region" description="Helical" evidence="10">
    <location>
        <begin position="408"/>
        <end position="428"/>
    </location>
</feature>
<dbReference type="AlphaFoldDB" id="A0A3P7E3J5"/>
<proteinExistence type="inferred from homology"/>
<evidence type="ECO:0000313" key="11">
    <source>
        <dbReference type="EMBL" id="VDL94627.1"/>
    </source>
</evidence>
<keyword evidence="6 10" id="KW-1133">Transmembrane helix</keyword>
<feature type="transmembrane region" description="Helical" evidence="10">
    <location>
        <begin position="460"/>
        <end position="478"/>
    </location>
</feature>
<sequence>MLGIGVSKLFFDTIGSNLNQSHLQGVLGFNSLYKCKFVLKQFSYPCPPAGSQPSNSTVSQADPLHSSRLLSLSVAGLTNLISSSPTIRKELFTSGAIPLLANCLQSSDPEVLVNALTSLIYLCTPTSQTPALNPAGVKNFQASLPSIFPGLCERVRSLTTASTTLPDRRISVLAEIFLTDCSESISPASSISNVLPCQPSESLIGPGAEALERDPSVRQLPPHTVYLAASPAVRRPDRLIQHTISVCAALSKARLTGLVVSTALAGCTLAAPTSFASEAFLAHPAAMTFSLALGTGLTSAAANTINQIIEVPYDSQMKRTRTRPLVCGLTTPGYAALFAATSGLSGVILLYSALNPLVAGLALTNLILYTSVYTPLKRITQVNTWVGSLVGAIPPLMGWAAATGHLEWGSLMLAALLYCWQFPHFMALSWNLRQDYARAGFVMTANVNPGLCKRTSLRHAVACALVCLAGAGCSAVSLGPWAGWSLGLGSLPLNAALIYYAWSFYKASPEGSSAAARRLFRASLIHLPVVMSAMLICTHWSAAPWI</sequence>
<keyword evidence="5 10" id="KW-0812">Transmembrane</keyword>
<dbReference type="InterPro" id="IPR000225">
    <property type="entry name" value="Armadillo"/>
</dbReference>
<protein>
    <recommendedName>
        <fullName evidence="3">Protoheme IX farnesyltransferase, mitochondrial</fullName>
    </recommendedName>
    <alternativeName>
        <fullName evidence="9">Heme O synthase</fullName>
    </alternativeName>
</protein>
<dbReference type="OrthoDB" id="5211at2759"/>
<dbReference type="Gene3D" id="1.25.10.10">
    <property type="entry name" value="Leucine-rich Repeat Variant"/>
    <property type="match status" value="1"/>
</dbReference>
<evidence type="ECO:0000256" key="8">
    <source>
        <dbReference type="ARBA" id="ARBA00023136"/>
    </source>
</evidence>
<dbReference type="PROSITE" id="PS00943">
    <property type="entry name" value="UBIA"/>
    <property type="match status" value="1"/>
</dbReference>
<gene>
    <name evidence="11" type="ORF">SSLN_LOCUS8242</name>
</gene>
<keyword evidence="7" id="KW-0350">Heme biosynthesis</keyword>
<evidence type="ECO:0000256" key="7">
    <source>
        <dbReference type="ARBA" id="ARBA00023133"/>
    </source>
</evidence>
<reference evidence="11 12" key="1">
    <citation type="submission" date="2018-11" db="EMBL/GenBank/DDBJ databases">
        <authorList>
            <consortium name="Pathogen Informatics"/>
        </authorList>
    </citation>
    <scope>NUCLEOTIDE SEQUENCE [LARGE SCALE GENOMIC DNA]</scope>
    <source>
        <strain evidence="11 12">NST_G2</strain>
    </source>
</reference>
<dbReference type="InterPro" id="IPR006369">
    <property type="entry name" value="Protohaem_IX_farnesylTrfase"/>
</dbReference>
<evidence type="ECO:0000256" key="5">
    <source>
        <dbReference type="ARBA" id="ARBA00022692"/>
    </source>
</evidence>
<feature type="transmembrane region" description="Helical" evidence="10">
    <location>
        <begin position="484"/>
        <end position="502"/>
    </location>
</feature>
<evidence type="ECO:0000256" key="1">
    <source>
        <dbReference type="ARBA" id="ARBA00004141"/>
    </source>
</evidence>
<evidence type="ECO:0000256" key="2">
    <source>
        <dbReference type="ARBA" id="ARBA00005985"/>
    </source>
</evidence>
<dbReference type="PANTHER" id="PTHR43448:SF2">
    <property type="entry name" value="PROTOHEME IX FARNESYLTRANSFERASE, MITOCHONDRIAL"/>
    <property type="match status" value="1"/>
</dbReference>
<keyword evidence="8 10" id="KW-0472">Membrane</keyword>
<dbReference type="InterPro" id="IPR030470">
    <property type="entry name" value="UbiA_prenylTrfase_CS"/>
</dbReference>
<dbReference type="GO" id="GO:0006784">
    <property type="term" value="P:heme A biosynthetic process"/>
    <property type="evidence" value="ECO:0007669"/>
    <property type="project" value="TreeGrafter"/>
</dbReference>
<comment type="subcellular location">
    <subcellularLocation>
        <location evidence="1">Membrane</location>
        <topology evidence="1">Multi-pass membrane protein</topology>
    </subcellularLocation>
</comment>
<feature type="transmembrane region" description="Helical" evidence="10">
    <location>
        <begin position="523"/>
        <end position="542"/>
    </location>
</feature>
<dbReference type="PANTHER" id="PTHR43448">
    <property type="entry name" value="PROTOHEME IX FARNESYLTRANSFERASE, MITOCHONDRIAL"/>
    <property type="match status" value="1"/>
</dbReference>
<feature type="transmembrane region" description="Helical" evidence="10">
    <location>
        <begin position="383"/>
        <end position="402"/>
    </location>
</feature>
<dbReference type="InterPro" id="IPR016024">
    <property type="entry name" value="ARM-type_fold"/>
</dbReference>
<dbReference type="GO" id="GO:0005739">
    <property type="term" value="C:mitochondrion"/>
    <property type="evidence" value="ECO:0007669"/>
    <property type="project" value="TreeGrafter"/>
</dbReference>
<dbReference type="EMBL" id="UYSU01034548">
    <property type="protein sequence ID" value="VDL94627.1"/>
    <property type="molecule type" value="Genomic_DNA"/>
</dbReference>
<dbReference type="InterPro" id="IPR000537">
    <property type="entry name" value="UbiA_prenyltransferase"/>
</dbReference>
<evidence type="ECO:0000256" key="4">
    <source>
        <dbReference type="ARBA" id="ARBA00022679"/>
    </source>
</evidence>
<dbReference type="STRING" id="70667.A0A3P7E3J5"/>
<keyword evidence="12" id="KW-1185">Reference proteome</keyword>
<dbReference type="Pfam" id="PF01040">
    <property type="entry name" value="UbiA"/>
    <property type="match status" value="1"/>
</dbReference>
<dbReference type="HAMAP" id="MF_00154">
    <property type="entry name" value="CyoE_CtaB"/>
    <property type="match status" value="1"/>
</dbReference>
<dbReference type="FunFam" id="1.10.357.140:FF:000006">
    <property type="entry name" value="Protoheme IX farnesyltransferase, mitochondrial"/>
    <property type="match status" value="1"/>
</dbReference>
<name>A0A3P7E3J5_SCHSO</name>
<dbReference type="SUPFAM" id="SSF48371">
    <property type="entry name" value="ARM repeat"/>
    <property type="match status" value="1"/>
</dbReference>
<dbReference type="Pfam" id="PF00514">
    <property type="entry name" value="Arm"/>
    <property type="match status" value="1"/>
</dbReference>
<evidence type="ECO:0000313" key="12">
    <source>
        <dbReference type="Proteomes" id="UP000275846"/>
    </source>
</evidence>
<dbReference type="InterPro" id="IPR044878">
    <property type="entry name" value="UbiA_sf"/>
</dbReference>
<dbReference type="Proteomes" id="UP000275846">
    <property type="component" value="Unassembled WGS sequence"/>
</dbReference>
<dbReference type="InterPro" id="IPR011989">
    <property type="entry name" value="ARM-like"/>
</dbReference>
<feature type="transmembrane region" description="Helical" evidence="10">
    <location>
        <begin position="357"/>
        <end position="376"/>
    </location>
</feature>
<dbReference type="CDD" id="cd13957">
    <property type="entry name" value="PT_UbiA_Cox10"/>
    <property type="match status" value="1"/>
</dbReference>
<dbReference type="GO" id="GO:0008495">
    <property type="term" value="F:protoheme IX farnesyltransferase activity"/>
    <property type="evidence" value="ECO:0007669"/>
    <property type="project" value="InterPro"/>
</dbReference>
<evidence type="ECO:0000256" key="9">
    <source>
        <dbReference type="ARBA" id="ARBA00030253"/>
    </source>
</evidence>
<evidence type="ECO:0000256" key="10">
    <source>
        <dbReference type="SAM" id="Phobius"/>
    </source>
</evidence>
<keyword evidence="4" id="KW-0808">Transferase</keyword>
<dbReference type="Gene3D" id="1.10.357.140">
    <property type="entry name" value="UbiA prenyltransferase"/>
    <property type="match status" value="1"/>
</dbReference>
<dbReference type="GO" id="GO:0016020">
    <property type="term" value="C:membrane"/>
    <property type="evidence" value="ECO:0007669"/>
    <property type="project" value="UniProtKB-SubCell"/>
</dbReference>
<dbReference type="NCBIfam" id="TIGR01473">
    <property type="entry name" value="cyoE_ctaB"/>
    <property type="match status" value="1"/>
</dbReference>
<evidence type="ECO:0000256" key="3">
    <source>
        <dbReference type="ARBA" id="ARBA00016335"/>
    </source>
</evidence>
<organism evidence="11 12">
    <name type="scientific">Schistocephalus solidus</name>
    <name type="common">Tapeworm</name>
    <dbReference type="NCBI Taxonomy" id="70667"/>
    <lineage>
        <taxon>Eukaryota</taxon>
        <taxon>Metazoa</taxon>
        <taxon>Spiralia</taxon>
        <taxon>Lophotrochozoa</taxon>
        <taxon>Platyhelminthes</taxon>
        <taxon>Cestoda</taxon>
        <taxon>Eucestoda</taxon>
        <taxon>Diphyllobothriidea</taxon>
        <taxon>Diphyllobothriidae</taxon>
        <taxon>Schistocephalus</taxon>
    </lineage>
</organism>